<dbReference type="AlphaFoldDB" id="A0A3N6UK84"/>
<gene>
    <name evidence="1" type="ORF">EB241_21100</name>
</gene>
<sequence length="150" mass="17548">MRKAQSDNSDIIDYLNTLEELKKYPSMAEYRQQYGELRRDNAPTAVTKQFYSAHTILRRLDKKKNNLLGSFISELNPVKREHTLESAERRMLTRAIIRENSDDEIVSMLIKQRTEAALDLQRSVKQSLEQLAELTSARERLQTPRRKISP</sequence>
<name>A0A3N6UK84_9GAMM</name>
<accession>A0A3N6UK84</accession>
<evidence type="ECO:0000313" key="2">
    <source>
        <dbReference type="Proteomes" id="UP000279457"/>
    </source>
</evidence>
<dbReference type="RefSeq" id="WP_124234923.1">
    <property type="nucleotide sequence ID" value="NZ_RHHM01000028.1"/>
</dbReference>
<dbReference type="InterPro" id="IPR031864">
    <property type="entry name" value="DUF4756"/>
</dbReference>
<dbReference type="Proteomes" id="UP000279457">
    <property type="component" value="Unassembled WGS sequence"/>
</dbReference>
<dbReference type="OrthoDB" id="6629854at2"/>
<organism evidence="1 2">
    <name type="scientific">Erwinia psidii</name>
    <dbReference type="NCBI Taxonomy" id="69224"/>
    <lineage>
        <taxon>Bacteria</taxon>
        <taxon>Pseudomonadati</taxon>
        <taxon>Pseudomonadota</taxon>
        <taxon>Gammaproteobacteria</taxon>
        <taxon>Enterobacterales</taxon>
        <taxon>Erwiniaceae</taxon>
        <taxon>Erwinia</taxon>
    </lineage>
</organism>
<comment type="caution">
    <text evidence="1">The sequence shown here is derived from an EMBL/GenBank/DDBJ whole genome shotgun (WGS) entry which is preliminary data.</text>
</comment>
<dbReference type="EMBL" id="RHHM01000028">
    <property type="protein sequence ID" value="RQM36329.1"/>
    <property type="molecule type" value="Genomic_DNA"/>
</dbReference>
<protein>
    <submittedName>
        <fullName evidence="1">DUF4756 family protein</fullName>
    </submittedName>
</protein>
<proteinExistence type="predicted"/>
<evidence type="ECO:0000313" key="1">
    <source>
        <dbReference type="EMBL" id="RQM36329.1"/>
    </source>
</evidence>
<reference evidence="1 2" key="1">
    <citation type="submission" date="2018-10" db="EMBL/GenBank/DDBJ databases">
        <title>Draft genome sequence for the type isolate of Erwinia psidii, agent causal of bacterial blight in guava (Psidium guajava) and wilt and die-back of Eucalyptus spp.</title>
        <authorList>
            <person name="Hermenegildo P.S."/>
            <person name="Santos S.A."/>
            <person name="Guimaraes L.M.S."/>
            <person name="Vidigal P.M.P."/>
            <person name="Pereira I.C."/>
            <person name="Badel J.L."/>
            <person name="Alfenas-Zerbini P."/>
            <person name="Ferreira M.A.S.V."/>
            <person name="Alfenas A.C."/>
        </authorList>
    </citation>
    <scope>NUCLEOTIDE SEQUENCE [LARGE SCALE GENOMIC DNA]</scope>
    <source>
        <strain evidence="1 2">IBSBF 435</strain>
    </source>
</reference>
<dbReference type="Pfam" id="PF15948">
    <property type="entry name" value="DUF4756"/>
    <property type="match status" value="1"/>
</dbReference>
<keyword evidence="2" id="KW-1185">Reference proteome</keyword>